<comment type="caution">
    <text evidence="1">The sequence shown here is derived from an EMBL/GenBank/DDBJ whole genome shotgun (WGS) entry which is preliminary data.</text>
</comment>
<dbReference type="EMBL" id="CABFNO020001323">
    <property type="protein sequence ID" value="CAG9981516.1"/>
    <property type="molecule type" value="Genomic_DNA"/>
</dbReference>
<dbReference type="PANTHER" id="PTHR31904">
    <property type="entry name" value="BYPASS OF STOP CODON PROTEIN 5-RELATED"/>
    <property type="match status" value="1"/>
</dbReference>
<dbReference type="InterPro" id="IPR039634">
    <property type="entry name" value="Bul1-like"/>
</dbReference>
<dbReference type="InterPro" id="IPR014752">
    <property type="entry name" value="Arrestin-like_C"/>
</dbReference>
<organism evidence="1 2">
    <name type="scientific">Clonostachys byssicola</name>
    <dbReference type="NCBI Taxonomy" id="160290"/>
    <lineage>
        <taxon>Eukaryota</taxon>
        <taxon>Fungi</taxon>
        <taxon>Dikarya</taxon>
        <taxon>Ascomycota</taxon>
        <taxon>Pezizomycotina</taxon>
        <taxon>Sordariomycetes</taxon>
        <taxon>Hypocreomycetidae</taxon>
        <taxon>Hypocreales</taxon>
        <taxon>Bionectriaceae</taxon>
        <taxon>Clonostachys</taxon>
    </lineage>
</organism>
<evidence type="ECO:0008006" key="3">
    <source>
        <dbReference type="Google" id="ProtNLM"/>
    </source>
</evidence>
<gene>
    <name evidence="1" type="ORF">CBYS24578_00008378</name>
</gene>
<evidence type="ECO:0000313" key="1">
    <source>
        <dbReference type="EMBL" id="CAG9981516.1"/>
    </source>
</evidence>
<reference evidence="2" key="1">
    <citation type="submission" date="2019-06" db="EMBL/GenBank/DDBJ databases">
        <authorList>
            <person name="Broberg M."/>
        </authorList>
    </citation>
    <scope>NUCLEOTIDE SEQUENCE [LARGE SCALE GENOMIC DNA]</scope>
</reference>
<dbReference type="PANTHER" id="PTHR31904:SF1">
    <property type="entry name" value="BYPASS OF STOP CODON PROTEIN 5-RELATED"/>
    <property type="match status" value="1"/>
</dbReference>
<proteinExistence type="predicted"/>
<accession>A0A9N9XYT2</accession>
<name>A0A9N9XYT2_9HYPO</name>
<dbReference type="Gene3D" id="2.60.40.640">
    <property type="match status" value="1"/>
</dbReference>
<dbReference type="AlphaFoldDB" id="A0A9N9XYT2"/>
<dbReference type="Proteomes" id="UP000754883">
    <property type="component" value="Unassembled WGS sequence"/>
</dbReference>
<evidence type="ECO:0000313" key="2">
    <source>
        <dbReference type="Proteomes" id="UP000754883"/>
    </source>
</evidence>
<keyword evidence="2" id="KW-1185">Reference proteome</keyword>
<reference evidence="1 2" key="2">
    <citation type="submission" date="2021-10" db="EMBL/GenBank/DDBJ databases">
        <authorList>
            <person name="Piombo E."/>
        </authorList>
    </citation>
    <scope>NUCLEOTIDE SEQUENCE [LARGE SCALE GENOMIC DNA]</scope>
</reference>
<sequence>MAPLSSNKTWTKLAHHLKALDPVSVALHLDDHVETKVYTPGSIISGHVDVTTDKDFAFDTFNIDFMGETSTNIQTSFGDPRHTRHIFLKLSMPLSRSALPESKIFEAYKTYSIPFTFTVPYHLPSKACKYTECEDIHERHLCLPPSMGYWEGKDQSPNAARVDYNVRVMLAPQPRKNGKQGKPTTAQRSVKVLPTQFAEPASPVSAHTKHPLTKDRSFHQDLLSHKTGDIKVSTSIPEPVVLSVEGSQVSDSMLTVNVEFTPKKGEAVLPDIHAKSMQVEAHTHYSFAHVNLLPDREDVLGSLPMIVPFFTSTKMTVQPSNKLVWETQSDSYKPSKLCRRDSGAEIDDFSDEDQASMTSGELNHQKKYTATLQVPISLPVSNKKLFLPSFYSCIISRTYNLRLVLGAGSLASTIILNVPLEVVVEGSGDSAPNSLPDYAQIDLEELTPLESLPSYTP</sequence>
<dbReference type="OrthoDB" id="2283785at2759"/>
<protein>
    <recommendedName>
        <fullName evidence="3">Arrestin-like N-terminal domain-containing protein</fullName>
    </recommendedName>
</protein>